<name>A0AC35FVH2_9BILA</name>
<organism evidence="1 2">
    <name type="scientific">Panagrolaimus sp. PS1159</name>
    <dbReference type="NCBI Taxonomy" id="55785"/>
    <lineage>
        <taxon>Eukaryota</taxon>
        <taxon>Metazoa</taxon>
        <taxon>Ecdysozoa</taxon>
        <taxon>Nematoda</taxon>
        <taxon>Chromadorea</taxon>
        <taxon>Rhabditida</taxon>
        <taxon>Tylenchina</taxon>
        <taxon>Panagrolaimomorpha</taxon>
        <taxon>Panagrolaimoidea</taxon>
        <taxon>Panagrolaimidae</taxon>
        <taxon>Panagrolaimus</taxon>
    </lineage>
</organism>
<reference evidence="2" key="1">
    <citation type="submission" date="2022-11" db="UniProtKB">
        <authorList>
            <consortium name="WormBaseParasite"/>
        </authorList>
    </citation>
    <scope>IDENTIFICATION</scope>
</reference>
<accession>A0AC35FVH2</accession>
<evidence type="ECO:0000313" key="1">
    <source>
        <dbReference type="Proteomes" id="UP000887580"/>
    </source>
</evidence>
<proteinExistence type="predicted"/>
<protein>
    <submittedName>
        <fullName evidence="2">Tudor-knot domain-containing protein</fullName>
    </submittedName>
</protein>
<evidence type="ECO:0000313" key="2">
    <source>
        <dbReference type="WBParaSite" id="PS1159_v2.g20996.t2"/>
    </source>
</evidence>
<sequence length="299" mass="34907">MASQVPPYTQSSLVLCKHTDNLYYEAKIIKAYQNKQGEWVYKLHYSGWNSRYDENIKHSDTPSRFMAHTPDNIEMTKQQKESALVLAKIANKKKRRVDASVDEEETISVQSSKAETPQDRPHIIKTEIPSRVMFMLQNVRSVTNLEEKTSADDFFKKYLKDNKGKFGKLYPNHPAAAELVETLTEQLKLDFNMNLLACLTQGELKQCLTIFNKKRIAQGEKELSIEEMKEFYENKDCRLNLFMHPNINFADTYGVLHLARFLKAVYSWYGTEITPYEKFFVIFFHDLLAYAENFTSEYV</sequence>
<dbReference type="WBParaSite" id="PS1159_v2.g20996.t2">
    <property type="protein sequence ID" value="PS1159_v2.g20996.t2"/>
    <property type="gene ID" value="PS1159_v2.g20996"/>
</dbReference>
<dbReference type="Proteomes" id="UP000887580">
    <property type="component" value="Unplaced"/>
</dbReference>